<dbReference type="FunFam" id="1.25.10.10:FF:000099">
    <property type="entry name" value="Deoxyhypusine hydroxylase"/>
    <property type="match status" value="2"/>
</dbReference>
<dbReference type="AlphaFoldDB" id="A0AAW2HRJ8"/>
<dbReference type="GO" id="GO:0046872">
    <property type="term" value="F:metal ion binding"/>
    <property type="evidence" value="ECO:0007669"/>
    <property type="project" value="UniProtKB-KW"/>
</dbReference>
<comment type="function">
    <text evidence="10">Catalyzes the hydroxylation of the N(6)-(4-aminobutyl)-L-lysine intermediate to form hypusine, an essential post-translational modification only found in mature eIF-5A factor.</text>
</comment>
<comment type="similarity">
    <text evidence="10">Belongs to the deoxyhypusine hydroxylase family.</text>
</comment>
<keyword evidence="5 10" id="KW-0560">Oxidoreductase</keyword>
<keyword evidence="8 10" id="KW-0386">Hypusine biosynthesis</keyword>
<sequence length="310" mass="34743">MIDVDDEKIRRIGEVLLDTNKPLKARFRALFSLRNVPGLLSISYISKAFSDSSALLKHELAYCLGQMQDKKAVPLLCDILQDVNQEPIVRHEAAEALGAIGDEEAVELLEKYSKDNIREIAETCILALRRMEWARSGEASQDRSPYNSIDPAPSSSETDLFKLDQILLNPSLSLFERYKAMFALRNLGSDESALVLTKGLKTESALFSHEVAFVLGQMQKEVTVPALIDCLSDKSQNEMVRHECAEALGAIASRECFEILKKYLNDDKRVVRESCEIALDMGEYEVSRGVREAMRDFHIAQSSPILSNLL</sequence>
<evidence type="ECO:0000256" key="9">
    <source>
        <dbReference type="ARBA" id="ARBA00045876"/>
    </source>
</evidence>
<name>A0AAW2HRJ8_9NEOP</name>
<dbReference type="InterPro" id="IPR027517">
    <property type="entry name" value="Deoxyhypusine_hydroxylase"/>
</dbReference>
<dbReference type="Gene3D" id="1.25.10.10">
    <property type="entry name" value="Leucine-rich Repeat Variant"/>
    <property type="match status" value="2"/>
</dbReference>
<dbReference type="PANTHER" id="PTHR12697:SF5">
    <property type="entry name" value="DEOXYHYPUSINE HYDROXYLASE"/>
    <property type="match status" value="1"/>
</dbReference>
<gene>
    <name evidence="12" type="ORF">PYX00_005189</name>
</gene>
<dbReference type="PANTHER" id="PTHR12697">
    <property type="entry name" value="PBS LYASE HEAT-LIKE PROTEIN"/>
    <property type="match status" value="1"/>
</dbReference>
<dbReference type="InterPro" id="IPR021133">
    <property type="entry name" value="HEAT_type_2"/>
</dbReference>
<feature type="repeat" description="HEAT" evidence="11">
    <location>
        <begin position="223"/>
        <end position="263"/>
    </location>
</feature>
<dbReference type="Pfam" id="PF13646">
    <property type="entry name" value="HEAT_2"/>
    <property type="match status" value="2"/>
</dbReference>
<dbReference type="PROSITE" id="PS50077">
    <property type="entry name" value="HEAT_REPEAT"/>
    <property type="match status" value="2"/>
</dbReference>
<feature type="repeat" description="HEAT" evidence="11">
    <location>
        <begin position="72"/>
        <end position="112"/>
    </location>
</feature>
<dbReference type="EMBL" id="JARGDH010000003">
    <property type="protein sequence ID" value="KAL0272080.1"/>
    <property type="molecule type" value="Genomic_DNA"/>
</dbReference>
<keyword evidence="6 10" id="KW-0408">Iron</keyword>
<evidence type="ECO:0000256" key="2">
    <source>
        <dbReference type="ARBA" id="ARBA00005041"/>
    </source>
</evidence>
<comment type="cofactor">
    <cofactor evidence="10">
        <name>Fe(2+)</name>
        <dbReference type="ChEBI" id="CHEBI:29033"/>
    </cofactor>
    <text evidence="10">Binds 2 Fe(2+) ions per subunit.</text>
</comment>
<dbReference type="HAMAP" id="MF_03101">
    <property type="entry name" value="Deoxyhypusine_hydroxylase"/>
    <property type="match status" value="1"/>
</dbReference>
<dbReference type="InterPro" id="IPR004155">
    <property type="entry name" value="PBS_lyase_HEAT"/>
</dbReference>
<comment type="pathway">
    <text evidence="2 10">Protein modification; eIF5A hypusination.</text>
</comment>
<evidence type="ECO:0000313" key="12">
    <source>
        <dbReference type="EMBL" id="KAL0272080.1"/>
    </source>
</evidence>
<comment type="catalytic activity">
    <reaction evidence="1 10">
        <text>[eIF5A protein]-deoxyhypusine + AH2 + O2 = [eIF5A protein]-hypusine + A + H2O</text>
        <dbReference type="Rhea" id="RHEA:14101"/>
        <dbReference type="Rhea" id="RHEA-COMP:10144"/>
        <dbReference type="Rhea" id="RHEA-COMP:12592"/>
        <dbReference type="ChEBI" id="CHEBI:13193"/>
        <dbReference type="ChEBI" id="CHEBI:15377"/>
        <dbReference type="ChEBI" id="CHEBI:15379"/>
        <dbReference type="ChEBI" id="CHEBI:17499"/>
        <dbReference type="ChEBI" id="CHEBI:82657"/>
        <dbReference type="ChEBI" id="CHEBI:91175"/>
        <dbReference type="EC" id="1.14.99.29"/>
    </reaction>
</comment>
<evidence type="ECO:0000256" key="7">
    <source>
        <dbReference type="ARBA" id="ARBA00023033"/>
    </source>
</evidence>
<accession>A0AAW2HRJ8</accession>
<keyword evidence="3 10" id="KW-0479">Metal-binding</keyword>
<evidence type="ECO:0000256" key="3">
    <source>
        <dbReference type="ARBA" id="ARBA00022723"/>
    </source>
</evidence>
<feature type="binding site" evidence="10">
    <location>
        <position position="59"/>
    </location>
    <ligand>
        <name>Fe cation</name>
        <dbReference type="ChEBI" id="CHEBI:24875"/>
        <label>1</label>
    </ligand>
</feature>
<feature type="binding site" evidence="10">
    <location>
        <position position="243"/>
    </location>
    <ligand>
        <name>Fe cation</name>
        <dbReference type="ChEBI" id="CHEBI:24875"/>
        <label>2</label>
    </ligand>
</feature>
<feature type="binding site" evidence="10">
    <location>
        <position position="92"/>
    </location>
    <ligand>
        <name>Fe cation</name>
        <dbReference type="ChEBI" id="CHEBI:24875"/>
        <label>1</label>
    </ligand>
</feature>
<dbReference type="EC" id="1.14.99.29" evidence="10"/>
<feature type="binding site" evidence="10">
    <location>
        <position position="58"/>
    </location>
    <ligand>
        <name>Fe cation</name>
        <dbReference type="ChEBI" id="CHEBI:24875"/>
        <label>1</label>
    </ligand>
</feature>
<feature type="binding site" evidence="10">
    <location>
        <position position="209"/>
    </location>
    <ligand>
        <name>Fe cation</name>
        <dbReference type="ChEBI" id="CHEBI:24875"/>
        <label>2</label>
    </ligand>
</feature>
<dbReference type="SUPFAM" id="SSF48371">
    <property type="entry name" value="ARM repeat"/>
    <property type="match status" value="1"/>
</dbReference>
<organism evidence="12">
    <name type="scientific">Menopon gallinae</name>
    <name type="common">poultry shaft louse</name>
    <dbReference type="NCBI Taxonomy" id="328185"/>
    <lineage>
        <taxon>Eukaryota</taxon>
        <taxon>Metazoa</taxon>
        <taxon>Ecdysozoa</taxon>
        <taxon>Arthropoda</taxon>
        <taxon>Hexapoda</taxon>
        <taxon>Insecta</taxon>
        <taxon>Pterygota</taxon>
        <taxon>Neoptera</taxon>
        <taxon>Paraneoptera</taxon>
        <taxon>Psocodea</taxon>
        <taxon>Troctomorpha</taxon>
        <taxon>Phthiraptera</taxon>
        <taxon>Amblycera</taxon>
        <taxon>Menoponidae</taxon>
        <taxon>Menopon</taxon>
    </lineage>
</organism>
<evidence type="ECO:0000256" key="8">
    <source>
        <dbReference type="ARBA" id="ARBA00023256"/>
    </source>
</evidence>
<evidence type="ECO:0000256" key="5">
    <source>
        <dbReference type="ARBA" id="ARBA00023002"/>
    </source>
</evidence>
<evidence type="ECO:0000256" key="11">
    <source>
        <dbReference type="PROSITE-ProRule" id="PRU00103"/>
    </source>
</evidence>
<protein>
    <recommendedName>
        <fullName evidence="10">Deoxyhypusine hydroxylase</fullName>
        <shortName evidence="10">DOHH</shortName>
        <ecNumber evidence="10">1.14.99.29</ecNumber>
    </recommendedName>
    <alternativeName>
        <fullName evidence="10">Deoxyhypusine dioxygenase</fullName>
    </alternativeName>
    <alternativeName>
        <fullName evidence="10">Deoxyhypusine monooxygenase</fullName>
    </alternativeName>
</protein>
<dbReference type="GO" id="GO:0019135">
    <property type="term" value="F:deoxyhypusine monooxygenase activity"/>
    <property type="evidence" value="ECO:0007669"/>
    <property type="project" value="UniProtKB-UniRule"/>
</dbReference>
<dbReference type="InterPro" id="IPR016024">
    <property type="entry name" value="ARM-type_fold"/>
</dbReference>
<evidence type="ECO:0000256" key="1">
    <source>
        <dbReference type="ARBA" id="ARBA00000068"/>
    </source>
</evidence>
<evidence type="ECO:0000256" key="4">
    <source>
        <dbReference type="ARBA" id="ARBA00022737"/>
    </source>
</evidence>
<dbReference type="InterPro" id="IPR011989">
    <property type="entry name" value="ARM-like"/>
</dbReference>
<comment type="caution">
    <text evidence="12">The sequence shown here is derived from an EMBL/GenBank/DDBJ whole genome shotgun (WGS) entry which is preliminary data.</text>
</comment>
<keyword evidence="4" id="KW-0677">Repeat</keyword>
<dbReference type="SMART" id="SM00567">
    <property type="entry name" value="EZ_HEAT"/>
    <property type="match status" value="6"/>
</dbReference>
<feature type="binding site" evidence="10">
    <location>
        <position position="210"/>
    </location>
    <ligand>
        <name>Fe cation</name>
        <dbReference type="ChEBI" id="CHEBI:24875"/>
        <label>2</label>
    </ligand>
</feature>
<evidence type="ECO:0000256" key="10">
    <source>
        <dbReference type="HAMAP-Rule" id="MF_03101"/>
    </source>
</evidence>
<comment type="function">
    <text evidence="9">Catalyzes the hydroxylation of the N(6)-(4-aminobutyl)-L-lysine intermediate produced by deoxyhypusine synthase/DHPS on a critical lysine of the eukaryotic translation initiation factor 5A/eIF-5A. This is the second step of the post-translational modification of that lysine into an unusual amino acid residue named hypusine. Hypusination is unique to mature eIF-5A factor and is essential for its function.</text>
</comment>
<feature type="binding site" evidence="10">
    <location>
        <position position="91"/>
    </location>
    <ligand>
        <name>Fe cation</name>
        <dbReference type="ChEBI" id="CHEBI:24875"/>
        <label>1</label>
    </ligand>
</feature>
<proteinExistence type="inferred from homology"/>
<evidence type="ECO:0000256" key="6">
    <source>
        <dbReference type="ARBA" id="ARBA00023004"/>
    </source>
</evidence>
<reference evidence="12" key="1">
    <citation type="journal article" date="2024" name="Gigascience">
        <title>Chromosome-level genome of the poultry shaft louse Menopon gallinae provides insight into the host-switching and adaptive evolution of parasitic lice.</title>
        <authorList>
            <person name="Xu Y."/>
            <person name="Ma L."/>
            <person name="Liu S."/>
            <person name="Liang Y."/>
            <person name="Liu Q."/>
            <person name="He Z."/>
            <person name="Tian L."/>
            <person name="Duan Y."/>
            <person name="Cai W."/>
            <person name="Li H."/>
            <person name="Song F."/>
        </authorList>
    </citation>
    <scope>NUCLEOTIDE SEQUENCE</scope>
    <source>
        <strain evidence="12">Cailab_2023a</strain>
    </source>
</reference>
<feature type="binding site" evidence="10">
    <location>
        <position position="242"/>
    </location>
    <ligand>
        <name>Fe cation</name>
        <dbReference type="ChEBI" id="CHEBI:24875"/>
        <label>2</label>
    </ligand>
</feature>
<keyword evidence="7 10" id="KW-0503">Monooxygenase</keyword>